<dbReference type="InterPro" id="IPR014001">
    <property type="entry name" value="Helicase_ATP-bd"/>
</dbReference>
<dbReference type="SUPFAM" id="SSF52540">
    <property type="entry name" value="P-loop containing nucleoside triphosphate hydrolases"/>
    <property type="match status" value="2"/>
</dbReference>
<dbReference type="InterPro" id="IPR027417">
    <property type="entry name" value="P-loop_NTPase"/>
</dbReference>
<dbReference type="PANTHER" id="PTHR10799">
    <property type="entry name" value="SNF2/RAD54 HELICASE FAMILY"/>
    <property type="match status" value="1"/>
</dbReference>
<keyword evidence="8" id="KW-1185">Reference proteome</keyword>
<keyword evidence="3" id="KW-0863">Zinc-finger</keyword>
<dbReference type="SMART" id="SM00490">
    <property type="entry name" value="HELICc"/>
    <property type="match status" value="1"/>
</dbReference>
<evidence type="ECO:0008006" key="9">
    <source>
        <dbReference type="Google" id="ProtNLM"/>
    </source>
</evidence>
<dbReference type="PROSITE" id="PS51194">
    <property type="entry name" value="HELICASE_CTER"/>
    <property type="match status" value="1"/>
</dbReference>
<dbReference type="InterPro" id="IPR007527">
    <property type="entry name" value="Znf_SWIM"/>
</dbReference>
<reference evidence="7 8" key="1">
    <citation type="submission" date="2019-05" db="EMBL/GenBank/DDBJ databases">
        <title>Microbulbifer harenosus sp. nov., an alginate-degrading bacterium isolated from coastal sand.</title>
        <authorList>
            <person name="Huang H."/>
            <person name="Mo K."/>
            <person name="Bao S."/>
        </authorList>
    </citation>
    <scope>NUCLEOTIDE SEQUENCE [LARGE SCALE GENOMIC DNA]</scope>
    <source>
        <strain evidence="7 8">HB161719</strain>
    </source>
</reference>
<protein>
    <recommendedName>
        <fullName evidence="9">Helicase</fullName>
    </recommendedName>
</protein>
<dbReference type="PROSITE" id="PS50966">
    <property type="entry name" value="ZF_SWIM"/>
    <property type="match status" value="1"/>
</dbReference>
<keyword evidence="3" id="KW-0479">Metal-binding</keyword>
<dbReference type="InterPro" id="IPR038718">
    <property type="entry name" value="SNF2-like_sf"/>
</dbReference>
<evidence type="ECO:0000256" key="1">
    <source>
        <dbReference type="ARBA" id="ARBA00022801"/>
    </source>
</evidence>
<dbReference type="CDD" id="cd18793">
    <property type="entry name" value="SF2_C_SNF"/>
    <property type="match status" value="1"/>
</dbReference>
<dbReference type="Proteomes" id="UP000306791">
    <property type="component" value="Unassembled WGS sequence"/>
</dbReference>
<accession>A0ABY2UL42</accession>
<keyword evidence="3" id="KW-0862">Zinc</keyword>
<dbReference type="InterPro" id="IPR000330">
    <property type="entry name" value="SNF2_N"/>
</dbReference>
<dbReference type="InterPro" id="IPR049730">
    <property type="entry name" value="SNF2/RAD54-like_C"/>
</dbReference>
<evidence type="ECO:0000259" key="5">
    <source>
        <dbReference type="PROSITE" id="PS51192"/>
    </source>
</evidence>
<keyword evidence="1" id="KW-0378">Hydrolase</keyword>
<dbReference type="Gene3D" id="3.40.50.10810">
    <property type="entry name" value="Tandem AAA-ATPase domain"/>
    <property type="match status" value="1"/>
</dbReference>
<dbReference type="Pfam" id="PF00271">
    <property type="entry name" value="Helicase_C"/>
    <property type="match status" value="1"/>
</dbReference>
<proteinExistence type="predicted"/>
<evidence type="ECO:0000259" key="6">
    <source>
        <dbReference type="PROSITE" id="PS51194"/>
    </source>
</evidence>
<evidence type="ECO:0000259" key="4">
    <source>
        <dbReference type="PROSITE" id="PS50966"/>
    </source>
</evidence>
<name>A0ABY2UL42_9GAMM</name>
<keyword evidence="2" id="KW-0347">Helicase</keyword>
<feature type="domain" description="SWIM-type" evidence="4">
    <location>
        <begin position="120"/>
        <end position="154"/>
    </location>
</feature>
<organism evidence="7 8">
    <name type="scientific">Microbulbifer harenosus</name>
    <dbReference type="NCBI Taxonomy" id="2576840"/>
    <lineage>
        <taxon>Bacteria</taxon>
        <taxon>Pseudomonadati</taxon>
        <taxon>Pseudomonadota</taxon>
        <taxon>Gammaproteobacteria</taxon>
        <taxon>Cellvibrionales</taxon>
        <taxon>Microbulbiferaceae</taxon>
        <taxon>Microbulbifer</taxon>
    </lineage>
</organism>
<feature type="domain" description="Helicase ATP-binding" evidence="5">
    <location>
        <begin position="694"/>
        <end position="854"/>
    </location>
</feature>
<sequence length="1143" mass="128724">MSIQSSSFLLADATAYSFAQTHRTPLPRSIPLRSMVECAVCNRGRAQLRSPSPALAKFSSVFPECCLITFTISDIRKMTDPRTFARGQDYFDRGRVLNASYDDEADIYRGTVKGSARYVYRVELDVERGLLVGLCSCPVGLNCKHAVATALKLHQDARIAESTLDLFAPAAPPVPGVQKAHSAEGWQQWLADLPPAPQREPEPLENGRHYLVYFLEPDTRFSPPRLRLNIRKGYLKKDGSWSQLRYYQPDTSNLSWNRPSHLRDDDVNILQLLSRANATGQLELRGESGHRALVHLLNCGRFYLDEDAIQRGPARTLQWHWRQLKHQQRQLTAELEGMADAAHWLPIPVTPPCYLDMEGATIGDILTPVASNQLPHLMAMPPVAETEFTRMSLQLRQLIPQDQLPLPVEPALTEVNTFTPRITLVGCELQNFRLPALKLQFDYAGISLPAPYSHAFTGGEELLERDGHHYLIHRDVDAEHACCDEIHQMGLVLMYEELGGHEEIWFPDAHGPDEVPPLWNAFLDNGLRELEQRGWIIDTDPSYAFNIKRANFAFSVADAPNHWFELGLDLTLADGTRLQTAALLEHWLESGTPDDLTLNMNGDWVQIDTRPLQSIRTLLVDLLQQKKLDGPIKLPAFQAAQLAELPDLDQRKAPLTRKLAQSLRDFSGLEKIPAPRGLDATLRGYQQEGLNWLAFLQRYGFGGILADDMGLGKTLQTLALIQHMKEAGQLKKPAMVVAPTSLTGNWMHEAAQFAPELKVTLVHGPNRDPAFKQIAKSDLVITTYPLLVRDKARYDKRKFSLMVLDEAQAIKNPTTKIAECVRAIKSTFRLCLSGTPLENHLGELWSLMDFALPGLLGGRKTFNRLYRNPIENDGDVERQRELARKVSPFMLRRTKTDVVKELPPKTESIQYVELADKQRALYESVRASMEKRIRDLVASQGMAKSHIEFLDALLKLRQACIDPRLVKLDKAANIRESAKLEWLAETLPQLLEEGRSILIFSQFTQVLKLIEEQLAAQNIDYTKLTGQTRKRQDAIDRFQSGEVRVFLISLKAGGAGLNLTAADVVIHMDPWWNPAVENQATDRAYRIGQDKPVFVYKLVAENTVEERINQMQQQKQALADSLFDATKSSKLPGSSEDLLALLS</sequence>
<dbReference type="EMBL" id="VANI01000007">
    <property type="protein sequence ID" value="TLM78193.1"/>
    <property type="molecule type" value="Genomic_DNA"/>
</dbReference>
<evidence type="ECO:0000313" key="7">
    <source>
        <dbReference type="EMBL" id="TLM78193.1"/>
    </source>
</evidence>
<evidence type="ECO:0000256" key="2">
    <source>
        <dbReference type="ARBA" id="ARBA00022806"/>
    </source>
</evidence>
<dbReference type="PROSITE" id="PS51192">
    <property type="entry name" value="HELICASE_ATP_BIND_1"/>
    <property type="match status" value="1"/>
</dbReference>
<dbReference type="InterPro" id="IPR001650">
    <property type="entry name" value="Helicase_C-like"/>
</dbReference>
<comment type="caution">
    <text evidence="7">The sequence shown here is derived from an EMBL/GenBank/DDBJ whole genome shotgun (WGS) entry which is preliminary data.</text>
</comment>
<keyword evidence="2" id="KW-0067">ATP-binding</keyword>
<dbReference type="CDD" id="cd18012">
    <property type="entry name" value="DEXQc_arch_SWI2_SNF2"/>
    <property type="match status" value="1"/>
</dbReference>
<dbReference type="Pfam" id="PF00176">
    <property type="entry name" value="SNF2-rel_dom"/>
    <property type="match status" value="1"/>
</dbReference>
<gene>
    <name evidence="7" type="ORF">FDY93_07140</name>
</gene>
<evidence type="ECO:0000256" key="3">
    <source>
        <dbReference type="PROSITE-ProRule" id="PRU00325"/>
    </source>
</evidence>
<dbReference type="Pfam" id="PF04434">
    <property type="entry name" value="SWIM"/>
    <property type="match status" value="1"/>
</dbReference>
<evidence type="ECO:0000313" key="8">
    <source>
        <dbReference type="Proteomes" id="UP000306791"/>
    </source>
</evidence>
<keyword evidence="2" id="KW-0547">Nucleotide-binding</keyword>
<dbReference type="SMART" id="SM00487">
    <property type="entry name" value="DEXDc"/>
    <property type="match status" value="1"/>
</dbReference>
<dbReference type="Gene3D" id="3.40.50.300">
    <property type="entry name" value="P-loop containing nucleotide triphosphate hydrolases"/>
    <property type="match status" value="1"/>
</dbReference>
<feature type="domain" description="Helicase C-terminal" evidence="6">
    <location>
        <begin position="986"/>
        <end position="1139"/>
    </location>
</feature>